<protein>
    <submittedName>
        <fullName evidence="2">Phosphoglyceromutase</fullName>
    </submittedName>
</protein>
<dbReference type="SUPFAM" id="SSF53649">
    <property type="entry name" value="Alkaline phosphatase-like"/>
    <property type="match status" value="1"/>
</dbReference>
<dbReference type="Pfam" id="PF01676">
    <property type="entry name" value="Metalloenzyme"/>
    <property type="match status" value="1"/>
</dbReference>
<dbReference type="GO" id="GO:0004619">
    <property type="term" value="F:phosphoglycerate mutase activity"/>
    <property type="evidence" value="ECO:0007669"/>
    <property type="project" value="UniProtKB-EC"/>
</dbReference>
<accession>A6QKR8</accession>
<name>A6QKR8_ONYPH</name>
<dbReference type="InterPro" id="IPR017850">
    <property type="entry name" value="Alkaline_phosphatase_core_sf"/>
</dbReference>
<dbReference type="GO" id="GO:0006007">
    <property type="term" value="P:glucose catabolic process"/>
    <property type="evidence" value="ECO:0007669"/>
    <property type="project" value="InterPro"/>
</dbReference>
<evidence type="ECO:0000313" key="2">
    <source>
        <dbReference type="EMBL" id="BAF73554.1"/>
    </source>
</evidence>
<dbReference type="GO" id="GO:0030145">
    <property type="term" value="F:manganese ion binding"/>
    <property type="evidence" value="ECO:0007669"/>
    <property type="project" value="InterPro"/>
</dbReference>
<dbReference type="GO" id="GO:0005829">
    <property type="term" value="C:cytosol"/>
    <property type="evidence" value="ECO:0007669"/>
    <property type="project" value="TreeGrafter"/>
</dbReference>
<dbReference type="EMBL" id="AP009356">
    <property type="protein sequence ID" value="BAF73554.1"/>
    <property type="molecule type" value="Genomic_DNA"/>
</dbReference>
<dbReference type="Gene3D" id="3.40.720.10">
    <property type="entry name" value="Alkaline Phosphatase, subunit A"/>
    <property type="match status" value="1"/>
</dbReference>
<dbReference type="AlphaFoldDB" id="A6QKR8"/>
<dbReference type="PANTHER" id="PTHR31637:SF0">
    <property type="entry name" value="2,3-BISPHOSPHOGLYCERATE-INDEPENDENT PHOSPHOGLYCERATE MUTASE"/>
    <property type="match status" value="1"/>
</dbReference>
<dbReference type="PANTHER" id="PTHR31637">
    <property type="entry name" value="2,3-BISPHOSPHOGLYCERATE-INDEPENDENT PHOSPHOGLYCERATE MUTASE"/>
    <property type="match status" value="1"/>
</dbReference>
<dbReference type="GO" id="GO:0006096">
    <property type="term" value="P:glycolytic process"/>
    <property type="evidence" value="ECO:0007669"/>
    <property type="project" value="UniProtKB-UniPathway"/>
</dbReference>
<feature type="domain" description="Metalloenzyme" evidence="1">
    <location>
        <begin position="2"/>
        <end position="81"/>
    </location>
</feature>
<evidence type="ECO:0000259" key="1">
    <source>
        <dbReference type="Pfam" id="PF01676"/>
    </source>
</evidence>
<reference evidence="2" key="1">
    <citation type="journal article" date="2007" name="Mol. Plant Pathol.">
        <title>Presence of two glycolytic gene clusters in a severe pathogenic line of Candidatus Phytoplasma asteris.</title>
        <authorList>
            <person name="Oshima K."/>
            <person name="Kakizawa S."/>
            <person name="Arashida R."/>
            <person name="Ishii Y."/>
            <person name="Hoshi A."/>
            <person name="Hayashi Y."/>
            <person name="Kagiwada S."/>
            <person name="Namba S."/>
        </authorList>
    </citation>
    <scope>NUCLEOTIDE SEQUENCE</scope>
    <source>
        <strain evidence="2">Onion yellows</strain>
    </source>
</reference>
<dbReference type="Gene3D" id="3.40.1450.10">
    <property type="entry name" value="BPG-independent phosphoglycerate mutase, domain B"/>
    <property type="match status" value="1"/>
</dbReference>
<proteinExistence type="predicted"/>
<dbReference type="InterPro" id="IPR006124">
    <property type="entry name" value="Metalloenzyme"/>
</dbReference>
<organism evidence="2">
    <name type="scientific">Onion yellows phytoplasma OY-W</name>
    <dbReference type="NCBI Taxonomy" id="428984"/>
    <lineage>
        <taxon>Bacteria</taxon>
        <taxon>Bacillati</taxon>
        <taxon>Mycoplasmatota</taxon>
        <taxon>Mollicutes</taxon>
        <taxon>Acholeplasmatales</taxon>
        <taxon>Acholeplasmataceae</taxon>
        <taxon>Candidatus Phytoplasma</taxon>
        <taxon>16SrI (Aster yellows group)</taxon>
    </lineage>
</organism>
<dbReference type="SUPFAM" id="SSF64158">
    <property type="entry name" value="2,3-Bisphosphoglycerate-independent phosphoglycerate mutase, substrate-binding domain"/>
    <property type="match status" value="1"/>
</dbReference>
<dbReference type="UniPathway" id="UPA00109">
    <property type="reaction ID" value="UER00186"/>
</dbReference>
<dbReference type="InterPro" id="IPR005995">
    <property type="entry name" value="Pgm_bpd_ind"/>
</dbReference>
<sequence>MANTPYLDYLLKNFPNTTLKASGEEVGLPQGQMGNSEVGHLNLGAGRVVYQSLTQINKAIRDKSFFTNKKFLQAIEHVKKNNSKMHLLGLISD</sequence>
<dbReference type="InterPro" id="IPR036646">
    <property type="entry name" value="PGAM_B_sf"/>
</dbReference>